<evidence type="ECO:0000313" key="1">
    <source>
        <dbReference type="EMBL" id="QVL34700.1"/>
    </source>
</evidence>
<dbReference type="EMBL" id="CP074694">
    <property type="protein sequence ID" value="QVL34700.1"/>
    <property type="molecule type" value="Genomic_DNA"/>
</dbReference>
<gene>
    <name evidence="1" type="ORF">KIH39_12565</name>
</gene>
<dbReference type="RefSeq" id="WP_213499946.1">
    <property type="nucleotide sequence ID" value="NZ_CP074694.1"/>
</dbReference>
<dbReference type="Proteomes" id="UP000676194">
    <property type="component" value="Chromosome"/>
</dbReference>
<dbReference type="KEGG" id="tsph:KIH39_12565"/>
<dbReference type="AlphaFoldDB" id="A0A8E6BD35"/>
<sequence>MLPNEEEFLLGPTSKGLPDKLRTELFHATSKKIRTRRKFRQLGGACLLLVTYLAGLGTYRLVREAPRPIIQKEIVYVPMKEVPVESVAVQAPKEKTPQEIEMEAELSLETQESRSFYRQAADKYFARNQYEQAIRCYKCYLVNATKDDLTPSSADTWLLASLKTAHATY</sequence>
<accession>A0A8E6BD35</accession>
<organism evidence="1 2">
    <name type="scientific">Telmatocola sphagniphila</name>
    <dbReference type="NCBI Taxonomy" id="1123043"/>
    <lineage>
        <taxon>Bacteria</taxon>
        <taxon>Pseudomonadati</taxon>
        <taxon>Planctomycetota</taxon>
        <taxon>Planctomycetia</taxon>
        <taxon>Gemmatales</taxon>
        <taxon>Gemmataceae</taxon>
    </lineage>
</organism>
<reference evidence="1" key="1">
    <citation type="submission" date="2021-05" db="EMBL/GenBank/DDBJ databases">
        <title>Complete genome sequence of the cellulolytic planctomycete Telmatocola sphagniphila SP2T and characterization of the first cellulase from planctomycetes.</title>
        <authorList>
            <person name="Rakitin A.L."/>
            <person name="Beletsky A.V."/>
            <person name="Naumoff D.G."/>
            <person name="Kulichevskaya I.S."/>
            <person name="Mardanov A.V."/>
            <person name="Ravin N.V."/>
            <person name="Dedysh S.N."/>
        </authorList>
    </citation>
    <scope>NUCLEOTIDE SEQUENCE</scope>
    <source>
        <strain evidence="1">SP2T</strain>
    </source>
</reference>
<evidence type="ECO:0000313" key="2">
    <source>
        <dbReference type="Proteomes" id="UP000676194"/>
    </source>
</evidence>
<proteinExistence type="predicted"/>
<keyword evidence="2" id="KW-1185">Reference proteome</keyword>
<protein>
    <submittedName>
        <fullName evidence="1">Uncharacterized protein</fullName>
    </submittedName>
</protein>
<name>A0A8E6BD35_9BACT</name>